<evidence type="ECO:0000256" key="1">
    <source>
        <dbReference type="ARBA" id="ARBA00009480"/>
    </source>
</evidence>
<reference evidence="4" key="1">
    <citation type="submission" date="2020-01" db="EMBL/GenBank/DDBJ databases">
        <title>Genome sequence of Kobresia littledalei, the first chromosome-level genome in the family Cyperaceae.</title>
        <authorList>
            <person name="Qu G."/>
        </authorList>
    </citation>
    <scope>NUCLEOTIDE SEQUENCE</scope>
    <source>
        <strain evidence="4">C.B.Clarke</strain>
        <tissue evidence="4">Leaf</tissue>
    </source>
</reference>
<dbReference type="AlphaFoldDB" id="A0A833VH16"/>
<dbReference type="InterPro" id="IPR000727">
    <property type="entry name" value="T_SNARE_dom"/>
</dbReference>
<name>A0A833VH16_9POAL</name>
<evidence type="ECO:0000259" key="3">
    <source>
        <dbReference type="PROSITE" id="PS50192"/>
    </source>
</evidence>
<keyword evidence="2" id="KW-0813">Transport</keyword>
<dbReference type="GO" id="GO:0015031">
    <property type="term" value="P:protein transport"/>
    <property type="evidence" value="ECO:0007669"/>
    <property type="project" value="UniProtKB-KW"/>
</dbReference>
<proteinExistence type="inferred from homology"/>
<feature type="domain" description="T-SNARE coiled-coil homology" evidence="3">
    <location>
        <begin position="35"/>
        <end position="97"/>
    </location>
</feature>
<dbReference type="Proteomes" id="UP000623129">
    <property type="component" value="Unassembled WGS sequence"/>
</dbReference>
<sequence>MREGASNILVQLHRQGQQIERTHLTAVDIDQHLTRVEKIKQDEGLDVISNILGEIKEMALDMGSETDRLNGALDLLEKDVDKLNFRVGDANQYMKFNILK</sequence>
<gene>
    <name evidence="4" type="ORF">FCM35_KLT15698</name>
</gene>
<dbReference type="EMBL" id="SWLB01000003">
    <property type="protein sequence ID" value="KAF3339927.1"/>
    <property type="molecule type" value="Genomic_DNA"/>
</dbReference>
<dbReference type="Gene3D" id="1.20.5.110">
    <property type="match status" value="2"/>
</dbReference>
<dbReference type="PANTHER" id="PTHR19305">
    <property type="entry name" value="SYNAPTOSOMAL ASSOCIATED PROTEIN"/>
    <property type="match status" value="1"/>
</dbReference>
<evidence type="ECO:0000313" key="5">
    <source>
        <dbReference type="Proteomes" id="UP000623129"/>
    </source>
</evidence>
<evidence type="ECO:0000313" key="4">
    <source>
        <dbReference type="EMBL" id="KAF3339927.1"/>
    </source>
</evidence>
<dbReference type="PANTHER" id="PTHR19305:SF9">
    <property type="entry name" value="SYNAPTOSOMAL-ASSOCIATED PROTEIN 29"/>
    <property type="match status" value="1"/>
</dbReference>
<dbReference type="GO" id="GO:0005886">
    <property type="term" value="C:plasma membrane"/>
    <property type="evidence" value="ECO:0007669"/>
    <property type="project" value="TreeGrafter"/>
</dbReference>
<keyword evidence="5" id="KW-1185">Reference proteome</keyword>
<organism evidence="4 5">
    <name type="scientific">Carex littledalei</name>
    <dbReference type="NCBI Taxonomy" id="544730"/>
    <lineage>
        <taxon>Eukaryota</taxon>
        <taxon>Viridiplantae</taxon>
        <taxon>Streptophyta</taxon>
        <taxon>Embryophyta</taxon>
        <taxon>Tracheophyta</taxon>
        <taxon>Spermatophyta</taxon>
        <taxon>Magnoliopsida</taxon>
        <taxon>Liliopsida</taxon>
        <taxon>Poales</taxon>
        <taxon>Cyperaceae</taxon>
        <taxon>Cyperoideae</taxon>
        <taxon>Cariceae</taxon>
        <taxon>Carex</taxon>
        <taxon>Carex subgen. Euthyceras</taxon>
    </lineage>
</organism>
<dbReference type="PROSITE" id="PS50192">
    <property type="entry name" value="T_SNARE"/>
    <property type="match status" value="1"/>
</dbReference>
<evidence type="ECO:0000256" key="2">
    <source>
        <dbReference type="ARBA" id="ARBA00022927"/>
    </source>
</evidence>
<comment type="similarity">
    <text evidence="1">Belongs to the SNAP-25 family.</text>
</comment>
<dbReference type="OrthoDB" id="19261at2759"/>
<accession>A0A833VH16</accession>
<comment type="caution">
    <text evidence="4">The sequence shown here is derived from an EMBL/GenBank/DDBJ whole genome shotgun (WGS) entry which is preliminary data.</text>
</comment>
<protein>
    <submittedName>
        <fullName evidence="4">SNAP25 homologous protein SNAP33-like protein</fullName>
    </submittedName>
</protein>
<dbReference type="SUPFAM" id="SSF58038">
    <property type="entry name" value="SNARE fusion complex"/>
    <property type="match status" value="2"/>
</dbReference>
<dbReference type="CDD" id="cd15841">
    <property type="entry name" value="SNARE_Qc"/>
    <property type="match status" value="1"/>
</dbReference>
<keyword evidence="2" id="KW-0653">Protein transport</keyword>